<dbReference type="OrthoDB" id="191139at2759"/>
<feature type="transmembrane region" description="Helical" evidence="5">
    <location>
        <begin position="559"/>
        <end position="581"/>
    </location>
</feature>
<gene>
    <name evidence="6" type="ORF">AYI68_g686</name>
</gene>
<reference evidence="6 7" key="1">
    <citation type="journal article" date="2016" name="Mol. Biol. Evol.">
        <title>Genome-Wide Survey of Gut Fungi (Harpellales) Reveals the First Horizontally Transferred Ubiquitin Gene from a Mosquito Host.</title>
        <authorList>
            <person name="Wang Y."/>
            <person name="White M.M."/>
            <person name="Kvist S."/>
            <person name="Moncalvo J.M."/>
        </authorList>
    </citation>
    <scope>NUCLEOTIDE SEQUENCE [LARGE SCALE GENOMIC DNA]</scope>
    <source>
        <strain evidence="6 7">ALG-7-W6</strain>
    </source>
</reference>
<keyword evidence="4 5" id="KW-0472">Membrane</keyword>
<keyword evidence="3 5" id="KW-1133">Transmembrane helix</keyword>
<protein>
    <submittedName>
        <fullName evidence="6">Putative transporter</fullName>
    </submittedName>
</protein>
<dbReference type="AlphaFoldDB" id="A0A1R0H7S9"/>
<dbReference type="GO" id="GO:0005783">
    <property type="term" value="C:endoplasmic reticulum"/>
    <property type="evidence" value="ECO:0007669"/>
    <property type="project" value="TreeGrafter"/>
</dbReference>
<name>A0A1R0H7S9_9FUNG</name>
<accession>A0A1R0H7S9</accession>
<evidence type="ECO:0000256" key="5">
    <source>
        <dbReference type="SAM" id="Phobius"/>
    </source>
</evidence>
<evidence type="ECO:0000256" key="3">
    <source>
        <dbReference type="ARBA" id="ARBA00022989"/>
    </source>
</evidence>
<dbReference type="PANTHER" id="PTHR31794">
    <property type="entry name" value="AUXIN EFFLUX TRANSPORTER FAMILY PROTEIN (EUROFUNG)"/>
    <property type="match status" value="1"/>
</dbReference>
<feature type="transmembrane region" description="Helical" evidence="5">
    <location>
        <begin position="228"/>
        <end position="250"/>
    </location>
</feature>
<evidence type="ECO:0000313" key="7">
    <source>
        <dbReference type="Proteomes" id="UP000187455"/>
    </source>
</evidence>
<dbReference type="STRING" id="133383.A0A1R0H7S9"/>
<keyword evidence="7" id="KW-1185">Reference proteome</keyword>
<feature type="transmembrane region" description="Helical" evidence="5">
    <location>
        <begin position="62"/>
        <end position="86"/>
    </location>
</feature>
<dbReference type="Proteomes" id="UP000187455">
    <property type="component" value="Unassembled WGS sequence"/>
</dbReference>
<dbReference type="GO" id="GO:0055085">
    <property type="term" value="P:transmembrane transport"/>
    <property type="evidence" value="ECO:0007669"/>
    <property type="project" value="InterPro"/>
</dbReference>
<feature type="transmembrane region" description="Helical" evidence="5">
    <location>
        <begin position="270"/>
        <end position="290"/>
    </location>
</feature>
<evidence type="ECO:0000256" key="4">
    <source>
        <dbReference type="ARBA" id="ARBA00023136"/>
    </source>
</evidence>
<dbReference type="PANTHER" id="PTHR31794:SF2">
    <property type="entry name" value="AUXIN EFFLUX TRANSPORTER FAMILY PROTEIN (EUROFUNG)"/>
    <property type="match status" value="1"/>
</dbReference>
<dbReference type="EMBL" id="LSSL01000228">
    <property type="protein sequence ID" value="OLY85124.1"/>
    <property type="molecule type" value="Genomic_DNA"/>
</dbReference>
<comment type="subcellular location">
    <subcellularLocation>
        <location evidence="1">Membrane</location>
        <topology evidence="1">Multi-pass membrane protein</topology>
    </subcellularLocation>
</comment>
<feature type="transmembrane region" description="Helical" evidence="5">
    <location>
        <begin position="31"/>
        <end position="50"/>
    </location>
</feature>
<evidence type="ECO:0000256" key="1">
    <source>
        <dbReference type="ARBA" id="ARBA00004141"/>
    </source>
</evidence>
<feature type="transmembrane region" description="Helical" evidence="5">
    <location>
        <begin position="525"/>
        <end position="547"/>
    </location>
</feature>
<evidence type="ECO:0000313" key="6">
    <source>
        <dbReference type="EMBL" id="OLY85124.1"/>
    </source>
</evidence>
<proteinExistence type="predicted"/>
<sequence length="587" mass="65345">MLSELSIQLLTPCLLYSNMVKTLNPSILAELWLTPVAYVYYGIISFVWVYTSANFLRVDTEYCRLLSVAVFFFNTNTLPVSLLNSILSNPDAEFMFRDSNDSSEAMAARGVSYAIMFATFNNLLRWSLGEYMISGGFESKTYSQGNVDTNRAELVLLNSEASVSNLPVICEPQFSGYRNNSTQFDDTPNILVDEEIISQHTKPSFLGRINANTNNRSGIYFQFKTKALLIWAVFSPCLTMPIYAILLAVGTVMLPSLKAMLLDKSCSINVLFSAAQMCSDACIPITILTLGGQLGQIKEEEEEIEKNKIKTDQVHPSNSNEQVPVCQEETSSLVQSPENCINLKNRFNNMNMQNTEQVSYGSIYQQNNSSDLITHSPSSSKSIIKSNEALTKTEETSLLKTAERSKHVNENNSMGNNLERFGNQPKSHPGESRPFQARNNFNTYFCEDNFETDTDHIQSDGFIECGEIPTINKAQKQYSPGNKNKGVFIVLAGRFMVVPSFAVMFLVLLKTCVPNWATLLSNDPVFFFSLLVLSATPPAINLITAAQTTGLFEDDAANLLLWGYLVGIFTISLEVGGFMYLTNILFA</sequence>
<feature type="transmembrane region" description="Helical" evidence="5">
    <location>
        <begin position="106"/>
        <end position="124"/>
    </location>
</feature>
<keyword evidence="2 5" id="KW-0812">Transmembrane</keyword>
<evidence type="ECO:0000256" key="2">
    <source>
        <dbReference type="ARBA" id="ARBA00022692"/>
    </source>
</evidence>
<feature type="transmembrane region" description="Helical" evidence="5">
    <location>
        <begin position="486"/>
        <end position="509"/>
    </location>
</feature>
<comment type="caution">
    <text evidence="6">The sequence shown here is derived from an EMBL/GenBank/DDBJ whole genome shotgun (WGS) entry which is preliminary data.</text>
</comment>
<organism evidence="6 7">
    <name type="scientific">Smittium mucronatum</name>
    <dbReference type="NCBI Taxonomy" id="133383"/>
    <lineage>
        <taxon>Eukaryota</taxon>
        <taxon>Fungi</taxon>
        <taxon>Fungi incertae sedis</taxon>
        <taxon>Zoopagomycota</taxon>
        <taxon>Kickxellomycotina</taxon>
        <taxon>Harpellomycetes</taxon>
        <taxon>Harpellales</taxon>
        <taxon>Legeriomycetaceae</taxon>
        <taxon>Smittium</taxon>
    </lineage>
</organism>
<dbReference type="InterPro" id="IPR004776">
    <property type="entry name" value="Mem_transp_PIN-like"/>
</dbReference>
<dbReference type="GO" id="GO:0016020">
    <property type="term" value="C:membrane"/>
    <property type="evidence" value="ECO:0007669"/>
    <property type="project" value="UniProtKB-SubCell"/>
</dbReference>
<dbReference type="Pfam" id="PF03547">
    <property type="entry name" value="Mem_trans"/>
    <property type="match status" value="2"/>
</dbReference>